<evidence type="ECO:0008006" key="4">
    <source>
        <dbReference type="Google" id="ProtNLM"/>
    </source>
</evidence>
<dbReference type="OrthoDB" id="682561at2759"/>
<sequence length="263" mass="29653">SEGADRDGSQYAKLNPPVTTQKDREQAIQVCIPNLRQSFKCDDPHGQMRATEGVSIFQSRQAGKNLCNIEFISQGVGNEKFNCAALVQLLRAAFRHIDLSNTQLLLVPILHRQHWSLYGINFVHSRIDIMDSNDYDLIGTLPGKHHSELARRRTIRLSDAPYRAAPGKFKRFGNYRKSYLDCPKMALPSNDCAFYVMKYMEVYDGNKAPLETLVIPDDSSVVLRSQILHHLILHRFNTAHPLPPELDQSRLANDIPTAAGTDA</sequence>
<accession>A0A6G1F252</accession>
<feature type="region of interest" description="Disordered" evidence="1">
    <location>
        <begin position="1"/>
        <end position="22"/>
    </location>
</feature>
<keyword evidence="3" id="KW-1185">Reference proteome</keyword>
<dbReference type="AlphaFoldDB" id="A0A6G1F252"/>
<dbReference type="Gene3D" id="3.40.395.10">
    <property type="entry name" value="Adenoviral Proteinase, Chain A"/>
    <property type="match status" value="1"/>
</dbReference>
<dbReference type="EMBL" id="SPHZ02000002">
    <property type="protein sequence ID" value="KAF0930964.1"/>
    <property type="molecule type" value="Genomic_DNA"/>
</dbReference>
<dbReference type="InterPro" id="IPR038765">
    <property type="entry name" value="Papain-like_cys_pep_sf"/>
</dbReference>
<proteinExistence type="predicted"/>
<protein>
    <recommendedName>
        <fullName evidence="4">Ubiquitin-like protease family profile domain-containing protein</fullName>
    </recommendedName>
</protein>
<dbReference type="SUPFAM" id="SSF54001">
    <property type="entry name" value="Cysteine proteinases"/>
    <property type="match status" value="1"/>
</dbReference>
<reference evidence="2 3" key="1">
    <citation type="submission" date="2019-11" db="EMBL/GenBank/DDBJ databases">
        <title>Whole genome sequence of Oryza granulata.</title>
        <authorList>
            <person name="Li W."/>
        </authorList>
    </citation>
    <scope>NUCLEOTIDE SEQUENCE [LARGE SCALE GENOMIC DNA]</scope>
    <source>
        <strain evidence="3">cv. Menghai</strain>
        <tissue evidence="2">Leaf</tissue>
    </source>
</reference>
<evidence type="ECO:0000313" key="2">
    <source>
        <dbReference type="EMBL" id="KAF0930964.1"/>
    </source>
</evidence>
<evidence type="ECO:0000313" key="3">
    <source>
        <dbReference type="Proteomes" id="UP000479710"/>
    </source>
</evidence>
<comment type="caution">
    <text evidence="2">The sequence shown here is derived from an EMBL/GenBank/DDBJ whole genome shotgun (WGS) entry which is preliminary data.</text>
</comment>
<feature type="non-terminal residue" evidence="2">
    <location>
        <position position="1"/>
    </location>
</feature>
<dbReference type="Proteomes" id="UP000479710">
    <property type="component" value="Unassembled WGS sequence"/>
</dbReference>
<gene>
    <name evidence="2" type="ORF">E2562_038372</name>
</gene>
<evidence type="ECO:0000256" key="1">
    <source>
        <dbReference type="SAM" id="MobiDB-lite"/>
    </source>
</evidence>
<name>A0A6G1F252_9ORYZ</name>
<organism evidence="2 3">
    <name type="scientific">Oryza meyeriana var. granulata</name>
    <dbReference type="NCBI Taxonomy" id="110450"/>
    <lineage>
        <taxon>Eukaryota</taxon>
        <taxon>Viridiplantae</taxon>
        <taxon>Streptophyta</taxon>
        <taxon>Embryophyta</taxon>
        <taxon>Tracheophyta</taxon>
        <taxon>Spermatophyta</taxon>
        <taxon>Magnoliopsida</taxon>
        <taxon>Liliopsida</taxon>
        <taxon>Poales</taxon>
        <taxon>Poaceae</taxon>
        <taxon>BOP clade</taxon>
        <taxon>Oryzoideae</taxon>
        <taxon>Oryzeae</taxon>
        <taxon>Oryzinae</taxon>
        <taxon>Oryza</taxon>
        <taxon>Oryza meyeriana</taxon>
    </lineage>
</organism>